<accession>A0A0C5WHZ7</accession>
<feature type="transmembrane region" description="Helical" evidence="1">
    <location>
        <begin position="154"/>
        <end position="183"/>
    </location>
</feature>
<dbReference type="OrthoDB" id="1189274at2"/>
<keyword evidence="1" id="KW-0812">Transmembrane</keyword>
<name>A0A0C5WHZ7_9FLAO</name>
<organism evidence="2 3">
    <name type="scientific">Siansivirga zeaxanthinifaciens CC-SAMT-1</name>
    <dbReference type="NCBI Taxonomy" id="1454006"/>
    <lineage>
        <taxon>Bacteria</taxon>
        <taxon>Pseudomonadati</taxon>
        <taxon>Bacteroidota</taxon>
        <taxon>Flavobacteriia</taxon>
        <taxon>Flavobacteriales</taxon>
        <taxon>Flavobacteriaceae</taxon>
        <taxon>Siansivirga</taxon>
    </lineage>
</organism>
<evidence type="ECO:0000256" key="1">
    <source>
        <dbReference type="SAM" id="Phobius"/>
    </source>
</evidence>
<dbReference type="AlphaFoldDB" id="A0A0C5WHZ7"/>
<feature type="transmembrane region" description="Helical" evidence="1">
    <location>
        <begin position="112"/>
        <end position="134"/>
    </location>
</feature>
<keyword evidence="1" id="KW-0472">Membrane</keyword>
<evidence type="ECO:0000313" key="3">
    <source>
        <dbReference type="Proteomes" id="UP000032229"/>
    </source>
</evidence>
<protein>
    <submittedName>
        <fullName evidence="2">Uncharacterized protein</fullName>
    </submittedName>
</protein>
<keyword evidence="3" id="KW-1185">Reference proteome</keyword>
<dbReference type="Proteomes" id="UP000032229">
    <property type="component" value="Chromosome"/>
</dbReference>
<dbReference type="STRING" id="1454006.AW14_04410"/>
<dbReference type="EMBL" id="CP007202">
    <property type="protein sequence ID" value="AJR04784.1"/>
    <property type="molecule type" value="Genomic_DNA"/>
</dbReference>
<dbReference type="KEGG" id="sze:AW14_04410"/>
<sequence>MKNWKISESDFKDKYLIPTEKSIWLTDQNKDADINELIDTKNLGTIKSIRYEDLKDIVFIDTDFTIDFRFKDDKTPEEIHKIDKIVYSEIKSYLKTQLKGIEIKDYSVIKQILPQLTTLGISGILIVVTFISAMELEKGESVRISGRRAWLKQLIVWIAEILGTIGTLVVGTLIISSLIYFIIRKSQNPKRGEILKMTKSPRLTI</sequence>
<evidence type="ECO:0000313" key="2">
    <source>
        <dbReference type="EMBL" id="AJR04784.1"/>
    </source>
</evidence>
<keyword evidence="1" id="KW-1133">Transmembrane helix</keyword>
<proteinExistence type="predicted"/>
<reference evidence="2 3" key="1">
    <citation type="submission" date="2014-02" db="EMBL/GenBank/DDBJ databases">
        <authorList>
            <person name="Young C.-C."/>
            <person name="Hameed A."/>
            <person name="Huang H.-C."/>
            <person name="Shahina M."/>
        </authorList>
    </citation>
    <scope>NUCLEOTIDE SEQUENCE [LARGE SCALE GENOMIC DNA]</scope>
    <source>
        <strain evidence="2 3">CC-SAMT-1</strain>
    </source>
</reference>
<gene>
    <name evidence="2" type="ORF">AW14_04410</name>
</gene>
<dbReference type="RefSeq" id="WP_044637694.1">
    <property type="nucleotide sequence ID" value="NZ_CP007202.1"/>
</dbReference>
<dbReference type="HOGENOM" id="CLU_1335765_0_0_10"/>